<gene>
    <name evidence="2" type="ORF">MCHLO_05232</name>
</gene>
<evidence type="ECO:0000313" key="3">
    <source>
        <dbReference type="Proteomes" id="UP000815677"/>
    </source>
</evidence>
<evidence type="ECO:0000256" key="1">
    <source>
        <dbReference type="SAM" id="MobiDB-lite"/>
    </source>
</evidence>
<evidence type="ECO:0000313" key="2">
    <source>
        <dbReference type="EMBL" id="GAT47789.1"/>
    </source>
</evidence>
<accession>A0ABQ0L9F7</accession>
<reference evidence="2" key="1">
    <citation type="submission" date="2014-09" db="EMBL/GenBank/DDBJ databases">
        <title>Genome sequence of the luminous mushroom Mycena chlorophos for searching fungal bioluminescence genes.</title>
        <authorList>
            <person name="Tanaka Y."/>
            <person name="Kasuga D."/>
            <person name="Oba Y."/>
            <person name="Hase S."/>
            <person name="Sato K."/>
            <person name="Oba Y."/>
            <person name="Sakakibara Y."/>
        </authorList>
    </citation>
    <scope>NUCLEOTIDE SEQUENCE</scope>
</reference>
<organism evidence="2 3">
    <name type="scientific">Mycena chlorophos</name>
    <name type="common">Agaric fungus</name>
    <name type="synonym">Agaricus chlorophos</name>
    <dbReference type="NCBI Taxonomy" id="658473"/>
    <lineage>
        <taxon>Eukaryota</taxon>
        <taxon>Fungi</taxon>
        <taxon>Dikarya</taxon>
        <taxon>Basidiomycota</taxon>
        <taxon>Agaricomycotina</taxon>
        <taxon>Agaricomycetes</taxon>
        <taxon>Agaricomycetidae</taxon>
        <taxon>Agaricales</taxon>
        <taxon>Marasmiineae</taxon>
        <taxon>Mycenaceae</taxon>
        <taxon>Mycena</taxon>
    </lineage>
</organism>
<keyword evidence="3" id="KW-1185">Reference proteome</keyword>
<dbReference type="EMBL" id="DF844003">
    <property type="protein sequence ID" value="GAT47789.1"/>
    <property type="molecule type" value="Genomic_DNA"/>
</dbReference>
<name>A0ABQ0L9F7_MYCCL</name>
<protein>
    <submittedName>
        <fullName evidence="2">Uncharacterized protein</fullName>
    </submittedName>
</protein>
<dbReference type="Proteomes" id="UP000815677">
    <property type="component" value="Unassembled WGS sequence"/>
</dbReference>
<sequence length="214" mass="25380">MGRAARYFTQDEKAAASAQQKASWEKTRNARTLRQLQRRHNSRRHTTGTRITRLPPLPYLVYTWAHRQDHSKVAKEPAYRKALREDYDTTHIAHWLEDPLFEIPDEYRPASTGPAYRAETEQLVHAVHARRMLALQTREAARRQLEQRFGRTDAMAAWRTQVAHLLFRWKDQVDGVDRYAAKTESRERAMLLVHMHWLAVEIDRLYHLKFLESQ</sequence>
<feature type="region of interest" description="Disordered" evidence="1">
    <location>
        <begin position="1"/>
        <end position="27"/>
    </location>
</feature>
<proteinExistence type="predicted"/>